<proteinExistence type="predicted"/>
<feature type="region of interest" description="Disordered" evidence="1">
    <location>
        <begin position="170"/>
        <end position="210"/>
    </location>
</feature>
<feature type="compositionally biased region" description="Basic and acidic residues" evidence="1">
    <location>
        <begin position="949"/>
        <end position="958"/>
    </location>
</feature>
<feature type="compositionally biased region" description="Polar residues" evidence="1">
    <location>
        <begin position="725"/>
        <end position="743"/>
    </location>
</feature>
<feature type="compositionally biased region" description="Polar residues" evidence="1">
    <location>
        <begin position="170"/>
        <end position="186"/>
    </location>
</feature>
<dbReference type="RefSeq" id="XP_056068496.1">
    <property type="nucleotide sequence ID" value="XM_056216940.1"/>
</dbReference>
<evidence type="ECO:0000256" key="1">
    <source>
        <dbReference type="SAM" id="MobiDB-lite"/>
    </source>
</evidence>
<evidence type="ECO:0000313" key="2">
    <source>
        <dbReference type="EMBL" id="KAJ4349566.1"/>
    </source>
</evidence>
<protein>
    <submittedName>
        <fullName evidence="2">Uncharacterized protein</fullName>
    </submittedName>
</protein>
<feature type="compositionally biased region" description="Basic and acidic residues" evidence="1">
    <location>
        <begin position="902"/>
        <end position="916"/>
    </location>
</feature>
<dbReference type="PANTHER" id="PTHR21669:SF28">
    <property type="entry name" value="YEMANUCLEIN"/>
    <property type="match status" value="1"/>
</dbReference>
<dbReference type="OrthoDB" id="3790857at2759"/>
<keyword evidence="3" id="KW-1185">Reference proteome</keyword>
<name>A0A9W9C899_9PLEO</name>
<feature type="compositionally biased region" description="Basic and acidic residues" evidence="1">
    <location>
        <begin position="124"/>
        <end position="141"/>
    </location>
</feature>
<dbReference type="Proteomes" id="UP001140513">
    <property type="component" value="Unassembled WGS sequence"/>
</dbReference>
<dbReference type="GO" id="GO:0006325">
    <property type="term" value="P:chromatin organization"/>
    <property type="evidence" value="ECO:0007669"/>
    <property type="project" value="TreeGrafter"/>
</dbReference>
<feature type="compositionally biased region" description="Polar residues" evidence="1">
    <location>
        <begin position="778"/>
        <end position="793"/>
    </location>
</feature>
<feature type="region of interest" description="Disordered" evidence="1">
    <location>
        <begin position="120"/>
        <end position="150"/>
    </location>
</feature>
<evidence type="ECO:0000313" key="3">
    <source>
        <dbReference type="Proteomes" id="UP001140513"/>
    </source>
</evidence>
<dbReference type="GeneID" id="80911712"/>
<dbReference type="GO" id="GO:0005634">
    <property type="term" value="C:nucleus"/>
    <property type="evidence" value="ECO:0007669"/>
    <property type="project" value="TreeGrafter"/>
</dbReference>
<feature type="compositionally biased region" description="Low complexity" evidence="1">
    <location>
        <begin position="561"/>
        <end position="587"/>
    </location>
</feature>
<feature type="compositionally biased region" description="Low complexity" evidence="1">
    <location>
        <begin position="187"/>
        <end position="210"/>
    </location>
</feature>
<dbReference type="AlphaFoldDB" id="A0A9W9C899"/>
<sequence>MAVKAIGAEKLMPVQTLAGPAIGGAATAFSKNIMDIFEPDARDATCGGEPSSTVCGFVAVEAPASSVVSEQAPATASTHASSAQQIDVIKATSSISTQTSYDLYAGDIYLGSSADLARAQSNETAKDETTSEATDTSHHESAATLEEPATTVQEPVAVAQESAALVQQSATTAQTSVAQETPESTLPSQSTSSEASKSSSPSSTASSGSSIQQILDAIPFSDYHPDRSIMALRDGELFFQNGVEEAGKAKDGMFDGATELNWKIGLRKILISSAIREKENNDWNEATRLSWAFPAGVVHSKNGMDPRICDDLQGSPAKLDTQADLQDAIEAWRDTVDGWADGYGSTIGEPEDFDGIDNNAYHDYFPDVPRKVVYHSTAVQTQMITTPLLYEKMYGREPTKVELRQILRTIGAPEYVDQSELWYGKPFLKSSGSYPDVQAETQDSGFQAMDFEIREANILKAKAKAGITATKLNKLSLERQNGIRVYGEPSNDSIVHSQQFTALRAIVDKAGTVQSYGSFTPMIHNVVYEVIAEKPVTTVAKASSTVTKTSSTVAKTSSTVAKASSTVAKAPSTTLAPSAPPQSSTSKAKVENPKMISSYCRSPSPGPYDEAQIKDPEMFENGWPSNMFPLQEVDGTYSEDVIKDFVIPDPGRFHKTVPQHAPTAVDPAKSATGTSVPVLKQKKHDISVANASPRAPATVQEPSITQKKHDIPVANEAPRDPISVQKPSITQQIPHTPSQQEGQGESKKRSVGELSDEGYKSHSSWSASKRQKHAENTAAASSHFSTPYDTPLSSDDLKVATATPTASDPLKIATATSNASSKRKRDASPLKESADATEQPNSKRLKALPTPTPITRRLPPTEATLKVIPPPKGMLKIKTAVNQKKALHTGRPTTQKAPIGNSDRKPEKTQQQESVREIQQPPQHPPVVESSLAPATPSRPGWANRKPTSNRDKKENPNRWRNGLGAVGLGSRYEPYNAGNRGSRRN</sequence>
<reference evidence="2" key="1">
    <citation type="submission" date="2022-10" db="EMBL/GenBank/DDBJ databases">
        <title>Tapping the CABI collections for fungal endophytes: first genome assemblies for Collariella, Neodidymelliopsis, Ascochyta clinopodiicola, Didymella pomorum, Didymosphaeria variabile, Neocosmospora piperis and Neocucurbitaria cava.</title>
        <authorList>
            <person name="Hill R."/>
        </authorList>
    </citation>
    <scope>NUCLEOTIDE SEQUENCE</scope>
    <source>
        <strain evidence="2">IMI 356815</strain>
    </source>
</reference>
<gene>
    <name evidence="2" type="ORF">N0V89_008182</name>
</gene>
<dbReference type="EMBL" id="JAPEUX010000006">
    <property type="protein sequence ID" value="KAJ4349566.1"/>
    <property type="molecule type" value="Genomic_DNA"/>
</dbReference>
<dbReference type="PANTHER" id="PTHR21669">
    <property type="entry name" value="CAPZ-INTERACTING PROTEIN AND RELATED PROTEINS"/>
    <property type="match status" value="1"/>
</dbReference>
<organism evidence="2 3">
    <name type="scientific">Didymosphaeria variabile</name>
    <dbReference type="NCBI Taxonomy" id="1932322"/>
    <lineage>
        <taxon>Eukaryota</taxon>
        <taxon>Fungi</taxon>
        <taxon>Dikarya</taxon>
        <taxon>Ascomycota</taxon>
        <taxon>Pezizomycotina</taxon>
        <taxon>Dothideomycetes</taxon>
        <taxon>Pleosporomycetidae</taxon>
        <taxon>Pleosporales</taxon>
        <taxon>Massarineae</taxon>
        <taxon>Didymosphaeriaceae</taxon>
        <taxon>Didymosphaeria</taxon>
    </lineage>
</organism>
<accession>A0A9W9C899</accession>
<comment type="caution">
    <text evidence="2">The sequence shown here is derived from an EMBL/GenBank/DDBJ whole genome shotgun (WGS) entry which is preliminary data.</text>
</comment>
<feature type="region of interest" description="Disordered" evidence="1">
    <location>
        <begin position="660"/>
        <end position="986"/>
    </location>
</feature>
<feature type="region of interest" description="Disordered" evidence="1">
    <location>
        <begin position="561"/>
        <end position="607"/>
    </location>
</feature>